<comment type="caution">
    <text evidence="2">The sequence shown here is derived from an EMBL/GenBank/DDBJ whole genome shotgun (WGS) entry which is preliminary data.</text>
</comment>
<dbReference type="Proteomes" id="UP000689195">
    <property type="component" value="Unassembled WGS sequence"/>
</dbReference>
<sequence length="466" mass="53701">MIRAQRQIVLTGYIGSGKTSIFNLICKTKQPALFGGCNSQTRQPFLKEAAYGSGFRVLDTPGYGLISEKLIHAVGVLNALSEGPVNQIFLVVKWERIELMQVYLKYMVVKFLRFKHLITVAVTHWDMADKETIKQNEEQVRKMIASYKLNSVIFLSKLDSGENVCAQIDTILDKSQAEKIELTEAEFYSNFDLIELKNDIEFELQDQTEEVNRNFRKIAKAIRQFIKEFDDNNPSMHEIMHYLALETKKIAEGLISDFEIKNNDKFSELFEYHSNPSLAYLIHFELKKALMIDIDEIVKLTQYKMKNNQEHFFNFIKACPFCGLIWLKVYGSCTTTTCGNFPTTDDSKFSKYKLTQKYTFNITEKGVTYTLNQENLLQSNPTTSKTYVDPSLKEKQKKLGCGKPIIWKEIPALSPQQLKELIDPGLMDYFANEVPNEELKKILMKAQKSIKDKVDQIKIENTVVKL</sequence>
<dbReference type="AlphaFoldDB" id="A0A8S1YCJ7"/>
<evidence type="ECO:0000259" key="1">
    <source>
        <dbReference type="Pfam" id="PF01926"/>
    </source>
</evidence>
<name>A0A8S1YCJ7_9CILI</name>
<dbReference type="OrthoDB" id="8954335at2759"/>
<feature type="domain" description="G" evidence="1">
    <location>
        <begin position="7"/>
        <end position="94"/>
    </location>
</feature>
<dbReference type="Pfam" id="PF01926">
    <property type="entry name" value="MMR_HSR1"/>
    <property type="match status" value="1"/>
</dbReference>
<keyword evidence="3" id="KW-1185">Reference proteome</keyword>
<dbReference type="CDD" id="cd00882">
    <property type="entry name" value="Ras_like_GTPase"/>
    <property type="match status" value="1"/>
</dbReference>
<proteinExistence type="predicted"/>
<gene>
    <name evidence="2" type="ORF">PPENT_87.1.T1640005</name>
</gene>
<dbReference type="GO" id="GO:0005525">
    <property type="term" value="F:GTP binding"/>
    <property type="evidence" value="ECO:0007669"/>
    <property type="project" value="InterPro"/>
</dbReference>
<evidence type="ECO:0000313" key="2">
    <source>
        <dbReference type="EMBL" id="CAD8211490.1"/>
    </source>
</evidence>
<dbReference type="EMBL" id="CAJJDO010000164">
    <property type="protein sequence ID" value="CAD8211490.1"/>
    <property type="molecule type" value="Genomic_DNA"/>
</dbReference>
<reference evidence="2" key="1">
    <citation type="submission" date="2021-01" db="EMBL/GenBank/DDBJ databases">
        <authorList>
            <consortium name="Genoscope - CEA"/>
            <person name="William W."/>
        </authorList>
    </citation>
    <scope>NUCLEOTIDE SEQUENCE</scope>
</reference>
<organism evidence="2 3">
    <name type="scientific">Paramecium pentaurelia</name>
    <dbReference type="NCBI Taxonomy" id="43138"/>
    <lineage>
        <taxon>Eukaryota</taxon>
        <taxon>Sar</taxon>
        <taxon>Alveolata</taxon>
        <taxon>Ciliophora</taxon>
        <taxon>Intramacronucleata</taxon>
        <taxon>Oligohymenophorea</taxon>
        <taxon>Peniculida</taxon>
        <taxon>Parameciidae</taxon>
        <taxon>Paramecium</taxon>
    </lineage>
</organism>
<dbReference type="InterPro" id="IPR006073">
    <property type="entry name" value="GTP-bd"/>
</dbReference>
<evidence type="ECO:0000313" key="3">
    <source>
        <dbReference type="Proteomes" id="UP000689195"/>
    </source>
</evidence>
<accession>A0A8S1YCJ7</accession>
<protein>
    <recommendedName>
        <fullName evidence="1">G domain-containing protein</fullName>
    </recommendedName>
</protein>